<feature type="transmembrane region" description="Helical" evidence="6">
    <location>
        <begin position="7"/>
        <end position="26"/>
    </location>
</feature>
<feature type="transmembrane region" description="Helical" evidence="6">
    <location>
        <begin position="46"/>
        <end position="69"/>
    </location>
</feature>
<keyword evidence="4 6" id="KW-1133">Transmembrane helix</keyword>
<gene>
    <name evidence="7" type="ORF">HA1_02452</name>
</gene>
<comment type="subcellular location">
    <subcellularLocation>
        <location evidence="1">Cell membrane</location>
        <topology evidence="1">Multi-pass membrane protein</topology>
    </subcellularLocation>
</comment>
<comment type="caution">
    <text evidence="7">The sequence shown here is derived from an EMBL/GenBank/DDBJ whole genome shotgun (WGS) entry which is preliminary data.</text>
</comment>
<feature type="transmembrane region" description="Helical" evidence="6">
    <location>
        <begin position="268"/>
        <end position="292"/>
    </location>
</feature>
<evidence type="ECO:0000256" key="4">
    <source>
        <dbReference type="ARBA" id="ARBA00022989"/>
    </source>
</evidence>
<feature type="transmembrane region" description="Helical" evidence="6">
    <location>
        <begin position="304"/>
        <end position="325"/>
    </location>
</feature>
<feature type="transmembrane region" description="Helical" evidence="6">
    <location>
        <begin position="240"/>
        <end position="262"/>
    </location>
</feature>
<dbReference type="EMBL" id="AFES01000013">
    <property type="protein sequence ID" value="EIA18219.1"/>
    <property type="molecule type" value="Genomic_DNA"/>
</dbReference>
<dbReference type="RefSeq" id="WP_003480188.1">
    <property type="nucleotide sequence ID" value="NZ_CM001477.1"/>
</dbReference>
<proteinExistence type="predicted"/>
<evidence type="ECO:0000313" key="8">
    <source>
        <dbReference type="Proteomes" id="UP000005358"/>
    </source>
</evidence>
<dbReference type="PANTHER" id="PTHR30250:SF26">
    <property type="entry name" value="PSMA PROTEIN"/>
    <property type="match status" value="1"/>
</dbReference>
<feature type="transmembrane region" description="Helical" evidence="6">
    <location>
        <begin position="160"/>
        <end position="176"/>
    </location>
</feature>
<keyword evidence="2" id="KW-1003">Cell membrane</keyword>
<feature type="transmembrane region" description="Helical" evidence="6">
    <location>
        <begin position="121"/>
        <end position="139"/>
    </location>
</feature>
<organism evidence="7 8">
    <name type="scientific">Clostridium perfringens F262</name>
    <dbReference type="NCBI Taxonomy" id="883064"/>
    <lineage>
        <taxon>Bacteria</taxon>
        <taxon>Bacillati</taxon>
        <taxon>Bacillota</taxon>
        <taxon>Clostridia</taxon>
        <taxon>Eubacteriales</taxon>
        <taxon>Clostridiaceae</taxon>
        <taxon>Clostridium</taxon>
    </lineage>
</organism>
<sequence length="512" mass="59214">MRTKHAFRNIAVGIFSQLVIIILGFISRKIFLDNLGSEYLGINGLLTNILSAMVLIEGGLGISIVYNLYKPLAEDDKEQIIALIQLYKKAYWILAFFILVISFSFYPFLGKIMKSSGDVKGIFLVYCIFVFKSVLSYVYSYKWALINADQRGYFLAKNNLIFQVISMVLKIIILMATKNYILYLLIELILFIIQNIFNSNIVNKRYNYIKTKEKYKIKKETRENIIKNVKAMFIQNIGSYAIFGTDNILISSFISVSAVGLYSNYTMIMGQLASLIGQFIGGISNSVGNLIATEDKEKAYSVFNLVYLMNFWVYSFATIFLFNLLEPFINWWLGDGYLLNNFTFIILLINFYLSGMRRTILTFKSKGGFFSQDKYAPILEGVINLITSLLFVKYFELAGIFLGTTVSYLLFSFWNQPRIVYRNLFQKRLKTYFIKYIVYLFIMLLVGWVTTNACDLIVSGYSFTSLIVRGVVCVIIPNIIYFIIFFKTKEFQYLWISIKDQMNNLNVYKVRG</sequence>
<evidence type="ECO:0000256" key="2">
    <source>
        <dbReference type="ARBA" id="ARBA00022475"/>
    </source>
</evidence>
<feature type="transmembrane region" description="Helical" evidence="6">
    <location>
        <begin position="90"/>
        <end position="109"/>
    </location>
</feature>
<feature type="transmembrane region" description="Helical" evidence="6">
    <location>
        <begin position="466"/>
        <end position="486"/>
    </location>
</feature>
<evidence type="ECO:0000256" key="1">
    <source>
        <dbReference type="ARBA" id="ARBA00004651"/>
    </source>
</evidence>
<reference evidence="7 8" key="1">
    <citation type="journal article" date="2012" name="PLoS ONE">
        <title>Genome Sequencing and Analysis of a Type A Clostridium perfringens Isolate from a Case of Bovine Clostridial Abomasitis.</title>
        <authorList>
            <person name="Nowell V.J."/>
            <person name="Kropinski A.M."/>
            <person name="Songer J.G."/>
            <person name="Macinnes J.I."/>
            <person name="Parreira V.R."/>
            <person name="Prescott J.F."/>
        </authorList>
    </citation>
    <scope>NUCLEOTIDE SEQUENCE [LARGE SCALE GENOMIC DNA]</scope>
    <source>
        <strain evidence="7 8">F262</strain>
    </source>
</reference>
<evidence type="ECO:0000313" key="7">
    <source>
        <dbReference type="EMBL" id="EIA18219.1"/>
    </source>
</evidence>
<accession>A0AAV3FFX9</accession>
<keyword evidence="3 6" id="KW-0812">Transmembrane</keyword>
<dbReference type="Proteomes" id="UP000005358">
    <property type="component" value="Chromosome"/>
</dbReference>
<feature type="transmembrane region" description="Helical" evidence="6">
    <location>
        <begin position="398"/>
        <end position="415"/>
    </location>
</feature>
<dbReference type="PANTHER" id="PTHR30250">
    <property type="entry name" value="PST FAMILY PREDICTED COLANIC ACID TRANSPORTER"/>
    <property type="match status" value="1"/>
</dbReference>
<dbReference type="InterPro" id="IPR050833">
    <property type="entry name" value="Poly_Biosynth_Transport"/>
</dbReference>
<evidence type="ECO:0000256" key="3">
    <source>
        <dbReference type="ARBA" id="ARBA00022692"/>
    </source>
</evidence>
<keyword evidence="5 6" id="KW-0472">Membrane</keyword>
<feature type="transmembrane region" description="Helical" evidence="6">
    <location>
        <begin position="375"/>
        <end position="392"/>
    </location>
</feature>
<dbReference type="AlphaFoldDB" id="A0AAV3FFX9"/>
<feature type="transmembrane region" description="Helical" evidence="6">
    <location>
        <begin position="436"/>
        <end position="460"/>
    </location>
</feature>
<evidence type="ECO:0000256" key="5">
    <source>
        <dbReference type="ARBA" id="ARBA00023136"/>
    </source>
</evidence>
<protein>
    <submittedName>
        <fullName evidence="7">Flippase</fullName>
    </submittedName>
</protein>
<dbReference type="GO" id="GO:0005886">
    <property type="term" value="C:plasma membrane"/>
    <property type="evidence" value="ECO:0007669"/>
    <property type="project" value="UniProtKB-SubCell"/>
</dbReference>
<feature type="transmembrane region" description="Helical" evidence="6">
    <location>
        <begin position="182"/>
        <end position="202"/>
    </location>
</feature>
<name>A0AAV3FFX9_CLOPF</name>
<evidence type="ECO:0000256" key="6">
    <source>
        <dbReference type="SAM" id="Phobius"/>
    </source>
</evidence>
<feature type="transmembrane region" description="Helical" evidence="6">
    <location>
        <begin position="337"/>
        <end position="354"/>
    </location>
</feature>